<sequence length="342" mass="35163">MFVSAVCKTRNVCLSAGLLGLVTLSSVCLAQSTQAPKRRIAVMSLDVSQDARFKAAQLGVQNDLGVSMGDLIINKLNADGKFILIERSALDKIIKEQNLSNSDRSDQNTAVKLGKIAGVDGIIIGSVSQYSGETQTTTTPGGHIGLVPIPGTKNSIYTVTVGVTARLIDTTTGTIVGTALGNGVSTKKVGGLSAIQTSGNGISAAMVTDATTQAINQIATQIESSPLPTIAAEAKAPPSVVAPTVAVVSTTPKTPYKGVVADVSGTTLVITVGTKAGLKVNDVVDVQRFNHVVKDPTTGKIIRTVYDKLGEAKITEADATSAVATYTGTAEVKVKDQVSSQP</sequence>
<dbReference type="RefSeq" id="WP_184214663.1">
    <property type="nucleotide sequence ID" value="NZ_JACHIP010000002.1"/>
</dbReference>
<keyword evidence="1" id="KW-0732">Signal</keyword>
<feature type="chain" id="PRO_5030892461" evidence="1">
    <location>
        <begin position="31"/>
        <end position="342"/>
    </location>
</feature>
<dbReference type="InterPro" id="IPR005534">
    <property type="entry name" value="Curli_assmbl/transp-comp_CsgG"/>
</dbReference>
<organism evidence="2 3">
    <name type="scientific">Granulicella aggregans</name>
    <dbReference type="NCBI Taxonomy" id="474949"/>
    <lineage>
        <taxon>Bacteria</taxon>
        <taxon>Pseudomonadati</taxon>
        <taxon>Acidobacteriota</taxon>
        <taxon>Terriglobia</taxon>
        <taxon>Terriglobales</taxon>
        <taxon>Acidobacteriaceae</taxon>
        <taxon>Granulicella</taxon>
    </lineage>
</organism>
<dbReference type="Pfam" id="PF03783">
    <property type="entry name" value="CsgG"/>
    <property type="match status" value="1"/>
</dbReference>
<feature type="signal peptide" evidence="1">
    <location>
        <begin position="1"/>
        <end position="30"/>
    </location>
</feature>
<name>A0A7W8E2Q1_9BACT</name>
<gene>
    <name evidence="2" type="ORF">HDF16_001296</name>
</gene>
<dbReference type="Proteomes" id="UP000540989">
    <property type="component" value="Unassembled WGS sequence"/>
</dbReference>
<proteinExistence type="predicted"/>
<evidence type="ECO:0000313" key="3">
    <source>
        <dbReference type="Proteomes" id="UP000540989"/>
    </source>
</evidence>
<reference evidence="2 3" key="1">
    <citation type="submission" date="2020-08" db="EMBL/GenBank/DDBJ databases">
        <title>Genomic Encyclopedia of Type Strains, Phase IV (KMG-V): Genome sequencing to study the core and pangenomes of soil and plant-associated prokaryotes.</title>
        <authorList>
            <person name="Whitman W."/>
        </authorList>
    </citation>
    <scope>NUCLEOTIDE SEQUENCE [LARGE SCALE GENOMIC DNA]</scope>
    <source>
        <strain evidence="2 3">M8UP14</strain>
    </source>
</reference>
<evidence type="ECO:0000313" key="2">
    <source>
        <dbReference type="EMBL" id="MBB5056611.1"/>
    </source>
</evidence>
<evidence type="ECO:0000256" key="1">
    <source>
        <dbReference type="SAM" id="SignalP"/>
    </source>
</evidence>
<dbReference type="EMBL" id="JACHIP010000002">
    <property type="protein sequence ID" value="MBB5056611.1"/>
    <property type="molecule type" value="Genomic_DNA"/>
</dbReference>
<comment type="caution">
    <text evidence="2">The sequence shown here is derived from an EMBL/GenBank/DDBJ whole genome shotgun (WGS) entry which is preliminary data.</text>
</comment>
<accession>A0A7W8E2Q1</accession>
<protein>
    <submittedName>
        <fullName evidence="2">Curli biogenesis system outer membrane secretion channel CsgG</fullName>
    </submittedName>
</protein>
<keyword evidence="3" id="KW-1185">Reference proteome</keyword>
<dbReference type="GO" id="GO:0030288">
    <property type="term" value="C:outer membrane-bounded periplasmic space"/>
    <property type="evidence" value="ECO:0007669"/>
    <property type="project" value="InterPro"/>
</dbReference>
<dbReference type="AlphaFoldDB" id="A0A7W8E2Q1"/>
<dbReference type="Gene3D" id="3.40.50.10610">
    <property type="entry name" value="ABC-type transport auxiliary lipoprotein component"/>
    <property type="match status" value="1"/>
</dbReference>